<dbReference type="EC" id="3.1.11.2" evidence="9"/>
<dbReference type="Gene3D" id="3.60.10.10">
    <property type="entry name" value="Endonuclease/exonuclease/phosphatase"/>
    <property type="match status" value="1"/>
</dbReference>
<dbReference type="InterPro" id="IPR037493">
    <property type="entry name" value="ExoIII-like"/>
</dbReference>
<evidence type="ECO:0000256" key="1">
    <source>
        <dbReference type="ARBA" id="ARBA00007092"/>
    </source>
</evidence>
<evidence type="ECO:0000259" key="8">
    <source>
        <dbReference type="Pfam" id="PF03372"/>
    </source>
</evidence>
<dbReference type="PROSITE" id="PS51435">
    <property type="entry name" value="AP_NUCLEASE_F1_4"/>
    <property type="match status" value="1"/>
</dbReference>
<feature type="active site" description="Proton donor/acceptor" evidence="5">
    <location>
        <position position="155"/>
    </location>
</feature>
<evidence type="ECO:0000256" key="6">
    <source>
        <dbReference type="PIRSR" id="PIRSR604808-2"/>
    </source>
</evidence>
<dbReference type="SUPFAM" id="SSF56219">
    <property type="entry name" value="DNase I-like"/>
    <property type="match status" value="1"/>
</dbReference>
<dbReference type="InterPro" id="IPR005135">
    <property type="entry name" value="Endo/exonuclease/phosphatase"/>
</dbReference>
<name>A0A7C3QTA0_9BACT</name>
<feature type="binding site" evidence="6">
    <location>
        <position position="155"/>
    </location>
    <ligand>
        <name>Mg(2+)</name>
        <dbReference type="ChEBI" id="CHEBI:18420"/>
        <label>1</label>
    </ligand>
</feature>
<dbReference type="EMBL" id="DTMM01000064">
    <property type="protein sequence ID" value="HFT92875.1"/>
    <property type="molecule type" value="Genomic_DNA"/>
</dbReference>
<dbReference type="PANTHER" id="PTHR43250">
    <property type="entry name" value="EXODEOXYRIBONUCLEASE III"/>
    <property type="match status" value="1"/>
</dbReference>
<feature type="domain" description="Endonuclease/exonuclease/phosphatase" evidence="8">
    <location>
        <begin position="14"/>
        <end position="256"/>
    </location>
</feature>
<keyword evidence="3 9" id="KW-0378">Hydrolase</keyword>
<proteinExistence type="inferred from homology"/>
<reference evidence="9" key="1">
    <citation type="journal article" date="2020" name="mSystems">
        <title>Genome- and Community-Level Interaction Insights into Carbon Utilization and Element Cycling Functions of Hydrothermarchaeota in Hydrothermal Sediment.</title>
        <authorList>
            <person name="Zhou Z."/>
            <person name="Liu Y."/>
            <person name="Xu W."/>
            <person name="Pan J."/>
            <person name="Luo Z.H."/>
            <person name="Li M."/>
        </authorList>
    </citation>
    <scope>NUCLEOTIDE SEQUENCE [LARGE SCALE GENOMIC DNA]</scope>
    <source>
        <strain evidence="9">SpSt-902</strain>
    </source>
</reference>
<dbReference type="GO" id="GO:0006281">
    <property type="term" value="P:DNA repair"/>
    <property type="evidence" value="ECO:0007669"/>
    <property type="project" value="InterPro"/>
</dbReference>
<feature type="site" description="Interaction with DNA substrate" evidence="7">
    <location>
        <position position="256"/>
    </location>
</feature>
<comment type="caution">
    <text evidence="9">The sequence shown here is derived from an EMBL/GenBank/DDBJ whole genome shotgun (WGS) entry which is preliminary data.</text>
</comment>
<dbReference type="PANTHER" id="PTHR43250:SF2">
    <property type="entry name" value="EXODEOXYRIBONUCLEASE III"/>
    <property type="match status" value="1"/>
</dbReference>
<feature type="binding site" evidence="6">
    <location>
        <position position="256"/>
    </location>
    <ligand>
        <name>Mg(2+)</name>
        <dbReference type="ChEBI" id="CHEBI:18420"/>
        <label>1</label>
    </ligand>
</feature>
<sequence>MEPDETLHTIEKAATWNVNSLKVRLPQVLDWLAREKPDVACLQETKTPDGQFPVQAFHSIGYEVVFAGQPAYNGVAILSKFPIESPETVMDRSEDDHRRFLSARIQGVQVINVYVPNGQDLDSPKFSYKLEWLDRLGHYLDRFTPEREPVLLMGDFNIAPGDLDTWDPDGTRNQIFHSEPERYGLRSLFSKGFIDLYRKIHPDTQAFSWWDYRMGSFHRNRGLRIDLVLATPPLAKRCLDVTIDRQIRKNDRPSDHVPVTAFFTS</sequence>
<dbReference type="GO" id="GO:0046872">
    <property type="term" value="F:metal ion binding"/>
    <property type="evidence" value="ECO:0007669"/>
    <property type="project" value="UniProtKB-KW"/>
</dbReference>
<comment type="cofactor">
    <cofactor evidence="6">
        <name>Mg(2+)</name>
        <dbReference type="ChEBI" id="CHEBI:18420"/>
    </cofactor>
    <cofactor evidence="6">
        <name>Mn(2+)</name>
        <dbReference type="ChEBI" id="CHEBI:29035"/>
    </cofactor>
    <text evidence="6">Probably binds two magnesium or manganese ions per subunit.</text>
</comment>
<feature type="binding site" evidence="6">
    <location>
        <position position="255"/>
    </location>
    <ligand>
        <name>Mg(2+)</name>
        <dbReference type="ChEBI" id="CHEBI:18420"/>
        <label>1</label>
    </ligand>
</feature>
<keyword evidence="6" id="KW-0464">Manganese</keyword>
<evidence type="ECO:0000256" key="3">
    <source>
        <dbReference type="ARBA" id="ARBA00022801"/>
    </source>
</evidence>
<feature type="binding site" evidence="6">
    <location>
        <position position="17"/>
    </location>
    <ligand>
        <name>Mg(2+)</name>
        <dbReference type="ChEBI" id="CHEBI:18420"/>
        <label>1</label>
    </ligand>
</feature>
<dbReference type="NCBIfam" id="TIGR00195">
    <property type="entry name" value="exoDNase_III"/>
    <property type="match status" value="1"/>
</dbReference>
<dbReference type="GO" id="GO:0008311">
    <property type="term" value="F:double-stranded DNA 3'-5' DNA exonuclease activity"/>
    <property type="evidence" value="ECO:0007669"/>
    <property type="project" value="UniProtKB-EC"/>
</dbReference>
<keyword evidence="4 6" id="KW-0460">Magnesium</keyword>
<evidence type="ECO:0000256" key="5">
    <source>
        <dbReference type="PIRSR" id="PIRSR604808-1"/>
    </source>
</evidence>
<dbReference type="Pfam" id="PF03372">
    <property type="entry name" value="Exo_endo_phos"/>
    <property type="match status" value="1"/>
</dbReference>
<comment type="similarity">
    <text evidence="1">Belongs to the DNA repair enzymes AP/ExoA family.</text>
</comment>
<feature type="binding site" evidence="6">
    <location>
        <position position="44"/>
    </location>
    <ligand>
        <name>Mg(2+)</name>
        <dbReference type="ChEBI" id="CHEBI:18420"/>
        <label>1</label>
    </ligand>
</feature>
<gene>
    <name evidence="9" type="primary">xth</name>
    <name evidence="9" type="ORF">ENX03_02815</name>
</gene>
<dbReference type="InterPro" id="IPR004808">
    <property type="entry name" value="AP_endonuc_1"/>
</dbReference>
<feature type="active site" evidence="5">
    <location>
        <position position="114"/>
    </location>
</feature>
<evidence type="ECO:0000256" key="7">
    <source>
        <dbReference type="PIRSR" id="PIRSR604808-3"/>
    </source>
</evidence>
<organism evidence="9">
    <name type="scientific">Leptospirillum ferriphilum</name>
    <dbReference type="NCBI Taxonomy" id="178606"/>
    <lineage>
        <taxon>Bacteria</taxon>
        <taxon>Pseudomonadati</taxon>
        <taxon>Nitrospirota</taxon>
        <taxon>Nitrospiria</taxon>
        <taxon>Nitrospirales</taxon>
        <taxon>Nitrospiraceae</taxon>
        <taxon>Leptospirillum</taxon>
    </lineage>
</organism>
<feature type="site" description="Important for catalytic activity" evidence="7">
    <location>
        <position position="226"/>
    </location>
</feature>
<dbReference type="CDD" id="cd09086">
    <property type="entry name" value="ExoIII-like_AP-endo"/>
    <property type="match status" value="1"/>
</dbReference>
<protein>
    <submittedName>
        <fullName evidence="9">Exodeoxyribonuclease III</fullName>
        <ecNumber evidence="9">3.1.11.2</ecNumber>
    </submittedName>
</protein>
<evidence type="ECO:0000256" key="4">
    <source>
        <dbReference type="ARBA" id="ARBA00022842"/>
    </source>
</evidence>
<accession>A0A7C3QTA0</accession>
<keyword evidence="2 6" id="KW-0479">Metal-binding</keyword>
<dbReference type="NCBIfam" id="TIGR00633">
    <property type="entry name" value="xth"/>
    <property type="match status" value="1"/>
</dbReference>
<evidence type="ECO:0000256" key="2">
    <source>
        <dbReference type="ARBA" id="ARBA00022723"/>
    </source>
</evidence>
<feature type="binding site" evidence="6">
    <location>
        <position position="157"/>
    </location>
    <ligand>
        <name>Mg(2+)</name>
        <dbReference type="ChEBI" id="CHEBI:18420"/>
        <label>1</label>
    </ligand>
</feature>
<evidence type="ECO:0000313" key="9">
    <source>
        <dbReference type="EMBL" id="HFT92875.1"/>
    </source>
</evidence>
<feature type="site" description="Transition state stabilizer" evidence="7">
    <location>
        <position position="157"/>
    </location>
</feature>
<dbReference type="InterPro" id="IPR036691">
    <property type="entry name" value="Endo/exonu/phosph_ase_sf"/>
</dbReference>
<dbReference type="AlphaFoldDB" id="A0A7C3QTA0"/>
<feature type="active site" description="Proton acceptor" evidence="5">
    <location>
        <position position="256"/>
    </location>
</feature>